<accession>A0A916IPW8</accession>
<evidence type="ECO:0000259" key="3">
    <source>
        <dbReference type="Pfam" id="PF13439"/>
    </source>
</evidence>
<keyword evidence="1 4" id="KW-0808">Transferase</keyword>
<evidence type="ECO:0000256" key="1">
    <source>
        <dbReference type="ARBA" id="ARBA00022679"/>
    </source>
</evidence>
<dbReference type="InterPro" id="IPR028098">
    <property type="entry name" value="Glyco_trans_4-like_N"/>
</dbReference>
<dbReference type="CDD" id="cd03809">
    <property type="entry name" value="GT4_MtfB-like"/>
    <property type="match status" value="1"/>
</dbReference>
<dbReference type="Pfam" id="PF13439">
    <property type="entry name" value="Glyco_transf_4"/>
    <property type="match status" value="1"/>
</dbReference>
<feature type="domain" description="Glycosyltransferase subfamily 4-like N-terminal" evidence="3">
    <location>
        <begin position="27"/>
        <end position="182"/>
    </location>
</feature>
<dbReference type="RefSeq" id="WP_211945532.1">
    <property type="nucleotide sequence ID" value="NZ_CAJPUY010000002.1"/>
</dbReference>
<feature type="domain" description="Glycosyl transferase family 1" evidence="2">
    <location>
        <begin position="206"/>
        <end position="361"/>
    </location>
</feature>
<dbReference type="PANTHER" id="PTHR46401">
    <property type="entry name" value="GLYCOSYLTRANSFERASE WBBK-RELATED"/>
    <property type="match status" value="1"/>
</dbReference>
<dbReference type="AlphaFoldDB" id="A0A916IPW8"/>
<keyword evidence="4" id="KW-0328">Glycosyltransferase</keyword>
<sequence length="383" mass="41899">MTELLEEELQGELRVGLSFQRHGTRADGIGVYTAALARALPNSRCKPTPCFYSSPGLVRRTAKTTSVSGSIAFPRSFHAQAAFSSLGWPLRTEGRIDVYHATDFHVVRMDCPVVATLHDAVPLKHPEWTSSRLRWLKNWQIRQAGRIADHVIAHARASIPDLVEFFGIEESKISVVPCGIDRHWLQPVETADAATVVSRFGLIPGYFLFVGTLQPRKNVARILAAYLTLPKSVRESCQLVIVGRAGWSCKSEVEAIRAAQAKGERVVWLESITGEKDLKAIYANAGVFVFPSLYEGFGIPVLEAFASGVPVITSNSSSLPEVSAGAAMEVDALSVDDLVAAMERLAEDQNSRNTCIALGRERALHLSWENTASLTAEVYRSVI</sequence>
<dbReference type="SUPFAM" id="SSF53756">
    <property type="entry name" value="UDP-Glycosyltransferase/glycogen phosphorylase"/>
    <property type="match status" value="1"/>
</dbReference>
<protein>
    <submittedName>
        <fullName evidence="4">D-inositol-3-phosphate glycosyltransferase</fullName>
        <ecNumber evidence="4">2.4.1.250</ecNumber>
    </submittedName>
</protein>
<dbReference type="Pfam" id="PF00534">
    <property type="entry name" value="Glycos_transf_1"/>
    <property type="match status" value="1"/>
</dbReference>
<gene>
    <name evidence="4" type="primary">mshA_4</name>
    <name evidence="4" type="ORF">LMG31506_00503</name>
</gene>
<name>A0A916IPW8_9BURK</name>
<dbReference type="GO" id="GO:0009103">
    <property type="term" value="P:lipopolysaccharide biosynthetic process"/>
    <property type="evidence" value="ECO:0007669"/>
    <property type="project" value="TreeGrafter"/>
</dbReference>
<evidence type="ECO:0000259" key="2">
    <source>
        <dbReference type="Pfam" id="PF00534"/>
    </source>
</evidence>
<organism evidence="4 5">
    <name type="scientific">Cupriavidus yeoncheonensis</name>
    <dbReference type="NCBI Taxonomy" id="1462994"/>
    <lineage>
        <taxon>Bacteria</taxon>
        <taxon>Pseudomonadati</taxon>
        <taxon>Pseudomonadota</taxon>
        <taxon>Betaproteobacteria</taxon>
        <taxon>Burkholderiales</taxon>
        <taxon>Burkholderiaceae</taxon>
        <taxon>Cupriavidus</taxon>
    </lineage>
</organism>
<dbReference type="EC" id="2.4.1.250" evidence="4"/>
<proteinExistence type="predicted"/>
<evidence type="ECO:0000313" key="4">
    <source>
        <dbReference type="EMBL" id="CAG2128596.1"/>
    </source>
</evidence>
<comment type="caution">
    <text evidence="4">The sequence shown here is derived from an EMBL/GenBank/DDBJ whole genome shotgun (WGS) entry which is preliminary data.</text>
</comment>
<dbReference type="PANTHER" id="PTHR46401:SF2">
    <property type="entry name" value="GLYCOSYLTRANSFERASE WBBK-RELATED"/>
    <property type="match status" value="1"/>
</dbReference>
<keyword evidence="5" id="KW-1185">Reference proteome</keyword>
<dbReference type="Proteomes" id="UP000672934">
    <property type="component" value="Unassembled WGS sequence"/>
</dbReference>
<dbReference type="EMBL" id="CAJPUY010000002">
    <property type="protein sequence ID" value="CAG2128596.1"/>
    <property type="molecule type" value="Genomic_DNA"/>
</dbReference>
<dbReference type="GO" id="GO:0102710">
    <property type="term" value="F:D-inositol-3-phosphate glycosyltransferase activity"/>
    <property type="evidence" value="ECO:0007669"/>
    <property type="project" value="UniProtKB-EC"/>
</dbReference>
<dbReference type="Gene3D" id="3.40.50.2000">
    <property type="entry name" value="Glycogen Phosphorylase B"/>
    <property type="match status" value="2"/>
</dbReference>
<evidence type="ECO:0000313" key="5">
    <source>
        <dbReference type="Proteomes" id="UP000672934"/>
    </source>
</evidence>
<dbReference type="InterPro" id="IPR001296">
    <property type="entry name" value="Glyco_trans_1"/>
</dbReference>
<dbReference type="FunFam" id="3.40.50.2000:FF:000119">
    <property type="entry name" value="Glycosyl transferase group 1"/>
    <property type="match status" value="1"/>
</dbReference>
<reference evidence="4" key="1">
    <citation type="submission" date="2021-03" db="EMBL/GenBank/DDBJ databases">
        <authorList>
            <person name="Peeters C."/>
        </authorList>
    </citation>
    <scope>NUCLEOTIDE SEQUENCE</scope>
    <source>
        <strain evidence="4">LMG 31506</strain>
    </source>
</reference>